<organism evidence="3 4">
    <name type="scientific">Sphaerosporella brunnea</name>
    <dbReference type="NCBI Taxonomy" id="1250544"/>
    <lineage>
        <taxon>Eukaryota</taxon>
        <taxon>Fungi</taxon>
        <taxon>Dikarya</taxon>
        <taxon>Ascomycota</taxon>
        <taxon>Pezizomycotina</taxon>
        <taxon>Pezizomycetes</taxon>
        <taxon>Pezizales</taxon>
        <taxon>Pyronemataceae</taxon>
        <taxon>Sphaerosporella</taxon>
    </lineage>
</organism>
<dbReference type="AlphaFoldDB" id="A0A5J5EYS3"/>
<evidence type="ECO:0000313" key="4">
    <source>
        <dbReference type="Proteomes" id="UP000326924"/>
    </source>
</evidence>
<dbReference type="EMBL" id="VXIS01000070">
    <property type="protein sequence ID" value="KAA8908205.1"/>
    <property type="molecule type" value="Genomic_DNA"/>
</dbReference>
<proteinExistence type="predicted"/>
<accession>A0A5J5EYS3</accession>
<dbReference type="Proteomes" id="UP000326924">
    <property type="component" value="Unassembled WGS sequence"/>
</dbReference>
<dbReference type="InParanoid" id="A0A5J5EYS3"/>
<feature type="compositionally biased region" description="Basic and acidic residues" evidence="1">
    <location>
        <begin position="114"/>
        <end position="149"/>
    </location>
</feature>
<dbReference type="OrthoDB" id="5398191at2759"/>
<keyword evidence="4" id="KW-1185">Reference proteome</keyword>
<comment type="caution">
    <text evidence="3">The sequence shown here is derived from an EMBL/GenBank/DDBJ whole genome shotgun (WGS) entry which is preliminary data.</text>
</comment>
<protein>
    <submittedName>
        <fullName evidence="3">Uncharacterized protein</fullName>
    </submittedName>
</protein>
<name>A0A5J5EYS3_9PEZI</name>
<feature type="region of interest" description="Disordered" evidence="1">
    <location>
        <begin position="1"/>
        <end position="40"/>
    </location>
</feature>
<reference evidence="3 4" key="1">
    <citation type="submission" date="2019-09" db="EMBL/GenBank/DDBJ databases">
        <title>Draft genome of the ectomycorrhizal ascomycete Sphaerosporella brunnea.</title>
        <authorList>
            <consortium name="DOE Joint Genome Institute"/>
            <person name="Benucci G.M."/>
            <person name="Marozzi G."/>
            <person name="Antonielli L."/>
            <person name="Sanchez S."/>
            <person name="Marco P."/>
            <person name="Wang X."/>
            <person name="Falini L.B."/>
            <person name="Barry K."/>
            <person name="Haridas S."/>
            <person name="Lipzen A."/>
            <person name="Labutti K."/>
            <person name="Grigoriev I.V."/>
            <person name="Murat C."/>
            <person name="Martin F."/>
            <person name="Albertini E."/>
            <person name="Donnini D."/>
            <person name="Bonito G."/>
        </authorList>
    </citation>
    <scope>NUCLEOTIDE SEQUENCE [LARGE SCALE GENOMIC DNA]</scope>
    <source>
        <strain evidence="3 4">Sb_GMNB300</strain>
    </source>
</reference>
<feature type="transmembrane region" description="Helical" evidence="2">
    <location>
        <begin position="284"/>
        <end position="310"/>
    </location>
</feature>
<evidence type="ECO:0000313" key="3">
    <source>
        <dbReference type="EMBL" id="KAA8908205.1"/>
    </source>
</evidence>
<evidence type="ECO:0000256" key="2">
    <source>
        <dbReference type="SAM" id="Phobius"/>
    </source>
</evidence>
<feature type="compositionally biased region" description="Low complexity" evidence="1">
    <location>
        <begin position="17"/>
        <end position="30"/>
    </location>
</feature>
<keyword evidence="2" id="KW-0472">Membrane</keyword>
<gene>
    <name evidence="3" type="ORF">FN846DRAFT_898610</name>
</gene>
<evidence type="ECO:0000256" key="1">
    <source>
        <dbReference type="SAM" id="MobiDB-lite"/>
    </source>
</evidence>
<sequence length="357" mass="38863">MFSYIKNLKPGKKQGSPAPADATTTAAATETKPEPILNPDDEHFLQSQLEATDEPTVIFPGSEATSGTVTPAVAEAAAEAEAETAQEKAKEKEEWKDLLATRWDGLKRSVSSAADKRKQKATEETAKKEEKKKLKEKEKEKEKKKKEQERPEDELVAVLEQLNLAAEDGCAFSLSTETKALLQRFTQILKDISVGVPTAYQDLIDLLDSSSTQLEQTYTGLPSFLQKLIKTLPEKLKPEILRAATAASPALVTEGGLGLKELITKPGMLMGLLKSVVNFLKTRFPAAALGGNVALSLALFVVLLVLWYFYKRGKEVRLEAEEKERIAKAGLQEAEAAAADAATKTNTEADLQGGSKY</sequence>
<keyword evidence="2" id="KW-1133">Transmembrane helix</keyword>
<feature type="region of interest" description="Disordered" evidence="1">
    <location>
        <begin position="109"/>
        <end position="152"/>
    </location>
</feature>
<keyword evidence="2" id="KW-0812">Transmembrane</keyword>